<evidence type="ECO:0000256" key="3">
    <source>
        <dbReference type="ARBA" id="ARBA00022801"/>
    </source>
</evidence>
<evidence type="ECO:0000256" key="4">
    <source>
        <dbReference type="ARBA" id="ARBA00022842"/>
    </source>
</evidence>
<keyword evidence="4 5" id="KW-0460">Magnesium</keyword>
<dbReference type="InterPro" id="IPR020583">
    <property type="entry name" value="Inositol_monoP_metal-BS"/>
</dbReference>
<keyword evidence="3" id="KW-0378">Hydrolase</keyword>
<comment type="caution">
    <text evidence="6">The sequence shown here is derived from an EMBL/GenBank/DDBJ whole genome shotgun (WGS) entry which is preliminary data.</text>
</comment>
<dbReference type="SUPFAM" id="SSF56655">
    <property type="entry name" value="Carbohydrate phosphatase"/>
    <property type="match status" value="1"/>
</dbReference>
<accession>A0A4R3JIA5</accession>
<dbReference type="GO" id="GO:0006020">
    <property type="term" value="P:inositol metabolic process"/>
    <property type="evidence" value="ECO:0007669"/>
    <property type="project" value="TreeGrafter"/>
</dbReference>
<feature type="binding site" evidence="5">
    <location>
        <position position="108"/>
    </location>
    <ligand>
        <name>Mg(2+)</name>
        <dbReference type="ChEBI" id="CHEBI:18420"/>
        <label>1</label>
        <note>catalytic</note>
    </ligand>
</feature>
<dbReference type="GO" id="GO:0008934">
    <property type="term" value="F:inositol monophosphate 1-phosphatase activity"/>
    <property type="evidence" value="ECO:0007669"/>
    <property type="project" value="TreeGrafter"/>
</dbReference>
<evidence type="ECO:0000256" key="1">
    <source>
        <dbReference type="ARBA" id="ARBA00009759"/>
    </source>
</evidence>
<sequence>MTETLPMPITAPLTHAQRTQLINLVRRAARTEILPRFRALRGDEIDTKSGPDDLVTEADRNAEAMIARGIARAFPNALIVGEEAVAKHPELWDEIDSADLAFIIDPVDGTWNFANGLGVFGVIIAVTRFGRPVFGLLYDPILDDWIIADEENAAEFVRKNRPAARVHVSQGGPIEGLSGYLPLALLPKDKQAEMAATFPDFNRVLNLRCSCHEFRMLAQGKMDFLVTGHLTPWDHAAGVIICRQAGGHVAMLDGSDYTAGQRGGYVLAAPDAATWARLRDRFAFLLDGDAAENVEN</sequence>
<name>A0A4R3JIA5_9RHOB</name>
<dbReference type="EMBL" id="SLZU01000003">
    <property type="protein sequence ID" value="TCS65938.1"/>
    <property type="molecule type" value="Genomic_DNA"/>
</dbReference>
<reference evidence="6 7" key="1">
    <citation type="submission" date="2019-03" db="EMBL/GenBank/DDBJ databases">
        <title>Genomic Encyclopedia of Type Strains, Phase IV (KMG-IV): sequencing the most valuable type-strain genomes for metagenomic binning, comparative biology and taxonomic classification.</title>
        <authorList>
            <person name="Goeker M."/>
        </authorList>
    </citation>
    <scope>NUCLEOTIDE SEQUENCE [LARGE SCALE GENOMIC DNA]</scope>
    <source>
        <strain evidence="6 7">DSM 104836</strain>
    </source>
</reference>
<dbReference type="InterPro" id="IPR020550">
    <property type="entry name" value="Inositol_monophosphatase_CS"/>
</dbReference>
<evidence type="ECO:0000313" key="7">
    <source>
        <dbReference type="Proteomes" id="UP000295696"/>
    </source>
</evidence>
<dbReference type="RefSeq" id="WP_132243618.1">
    <property type="nucleotide sequence ID" value="NZ_SLZU01000003.1"/>
</dbReference>
<dbReference type="GO" id="GO:0046872">
    <property type="term" value="F:metal ion binding"/>
    <property type="evidence" value="ECO:0007669"/>
    <property type="project" value="UniProtKB-KW"/>
</dbReference>
<feature type="binding site" evidence="5">
    <location>
        <position position="82"/>
    </location>
    <ligand>
        <name>Mg(2+)</name>
        <dbReference type="ChEBI" id="CHEBI:18420"/>
        <label>1</label>
        <note>catalytic</note>
    </ligand>
</feature>
<keyword evidence="7" id="KW-1185">Reference proteome</keyword>
<gene>
    <name evidence="6" type="ORF">EDD52_103358</name>
</gene>
<dbReference type="Gene3D" id="3.40.190.80">
    <property type="match status" value="1"/>
</dbReference>
<keyword evidence="2 5" id="KW-0479">Metal-binding</keyword>
<proteinExistence type="inferred from homology"/>
<dbReference type="InterPro" id="IPR000760">
    <property type="entry name" value="Inositol_monophosphatase-like"/>
</dbReference>
<dbReference type="OrthoDB" id="9785695at2"/>
<evidence type="ECO:0000256" key="2">
    <source>
        <dbReference type="ARBA" id="ARBA00022723"/>
    </source>
</evidence>
<feature type="binding site" evidence="5">
    <location>
        <position position="234"/>
    </location>
    <ligand>
        <name>Mg(2+)</name>
        <dbReference type="ChEBI" id="CHEBI:18420"/>
        <label>1</label>
        <note>catalytic</note>
    </ligand>
</feature>
<dbReference type="PANTHER" id="PTHR20854:SF4">
    <property type="entry name" value="INOSITOL-1-MONOPHOSPHATASE-RELATED"/>
    <property type="match status" value="1"/>
</dbReference>
<comment type="cofactor">
    <cofactor evidence="5">
        <name>Mg(2+)</name>
        <dbReference type="ChEBI" id="CHEBI:18420"/>
    </cofactor>
</comment>
<dbReference type="GO" id="GO:0007165">
    <property type="term" value="P:signal transduction"/>
    <property type="evidence" value="ECO:0007669"/>
    <property type="project" value="TreeGrafter"/>
</dbReference>
<organism evidence="6 7">
    <name type="scientific">Primorskyibacter sedentarius</name>
    <dbReference type="NCBI Taxonomy" id="745311"/>
    <lineage>
        <taxon>Bacteria</taxon>
        <taxon>Pseudomonadati</taxon>
        <taxon>Pseudomonadota</taxon>
        <taxon>Alphaproteobacteria</taxon>
        <taxon>Rhodobacterales</taxon>
        <taxon>Roseobacteraceae</taxon>
        <taxon>Primorskyibacter</taxon>
    </lineage>
</organism>
<feature type="binding site" evidence="5">
    <location>
        <position position="105"/>
    </location>
    <ligand>
        <name>Mg(2+)</name>
        <dbReference type="ChEBI" id="CHEBI:18420"/>
        <label>1</label>
        <note>catalytic</note>
    </ligand>
</feature>
<dbReference type="AlphaFoldDB" id="A0A4R3JIA5"/>
<dbReference type="PROSITE" id="PS00629">
    <property type="entry name" value="IMP_1"/>
    <property type="match status" value="1"/>
</dbReference>
<dbReference type="Pfam" id="PF00459">
    <property type="entry name" value="Inositol_P"/>
    <property type="match status" value="1"/>
</dbReference>
<comment type="similarity">
    <text evidence="1">Belongs to the inositol monophosphatase superfamily.</text>
</comment>
<protein>
    <submittedName>
        <fullName evidence="6">Fructose-1,6-bisphosphatase/inositol monophosphatase family enzyme</fullName>
    </submittedName>
</protein>
<evidence type="ECO:0000256" key="5">
    <source>
        <dbReference type="PIRSR" id="PIRSR600760-2"/>
    </source>
</evidence>
<dbReference type="PROSITE" id="PS00630">
    <property type="entry name" value="IMP_2"/>
    <property type="match status" value="1"/>
</dbReference>
<dbReference type="GO" id="GO:0046854">
    <property type="term" value="P:phosphatidylinositol phosphate biosynthetic process"/>
    <property type="evidence" value="ECO:0007669"/>
    <property type="project" value="InterPro"/>
</dbReference>
<dbReference type="PRINTS" id="PR00377">
    <property type="entry name" value="IMPHPHTASES"/>
</dbReference>
<dbReference type="PANTHER" id="PTHR20854">
    <property type="entry name" value="INOSITOL MONOPHOSPHATASE"/>
    <property type="match status" value="1"/>
</dbReference>
<dbReference type="Proteomes" id="UP000295696">
    <property type="component" value="Unassembled WGS sequence"/>
</dbReference>
<evidence type="ECO:0000313" key="6">
    <source>
        <dbReference type="EMBL" id="TCS65938.1"/>
    </source>
</evidence>
<dbReference type="Gene3D" id="3.30.540.10">
    <property type="entry name" value="Fructose-1,6-Bisphosphatase, subunit A, domain 1"/>
    <property type="match status" value="1"/>
</dbReference>